<dbReference type="SMART" id="SM00060">
    <property type="entry name" value="FN3"/>
    <property type="match status" value="3"/>
</dbReference>
<keyword evidence="6" id="KW-1185">Reference proteome</keyword>
<dbReference type="NCBIfam" id="TIGR04183">
    <property type="entry name" value="Por_Secre_tail"/>
    <property type="match status" value="1"/>
</dbReference>
<dbReference type="InterPro" id="IPR008979">
    <property type="entry name" value="Galactose-bd-like_sf"/>
</dbReference>
<dbReference type="EMBL" id="CP096205">
    <property type="protein sequence ID" value="UPQ78068.1"/>
    <property type="molecule type" value="Genomic_DNA"/>
</dbReference>
<reference evidence="5" key="1">
    <citation type="submission" date="2022-04" db="EMBL/GenBank/DDBJ databases">
        <title>Consumption of N2O by Flavobacterium azooxidireducens sp. nov. isolated from Decomposing Leaf Litter of Phragmites australis (Cav.).</title>
        <authorList>
            <person name="Behrendt U."/>
            <person name="Spanner T."/>
            <person name="Augustin J."/>
            <person name="Horn M.A."/>
            <person name="Kolb S."/>
            <person name="Ulrich A."/>
        </authorList>
    </citation>
    <scope>NUCLEOTIDE SEQUENCE</scope>
    <source>
        <strain evidence="5">IGB 4-14</strain>
    </source>
</reference>
<dbReference type="InterPro" id="IPR036116">
    <property type="entry name" value="FN3_sf"/>
</dbReference>
<feature type="domain" description="Fibronectin type-III" evidence="4">
    <location>
        <begin position="167"/>
        <end position="261"/>
    </location>
</feature>
<feature type="domain" description="Fibronectin type-III" evidence="4">
    <location>
        <begin position="643"/>
        <end position="740"/>
    </location>
</feature>
<proteinExistence type="predicted"/>
<accession>A0ABY4KEB3</accession>
<dbReference type="InterPro" id="IPR026444">
    <property type="entry name" value="Secre_tail"/>
</dbReference>
<dbReference type="SUPFAM" id="SSF49785">
    <property type="entry name" value="Galactose-binding domain-like"/>
    <property type="match status" value="1"/>
</dbReference>
<dbReference type="Gene3D" id="2.60.120.260">
    <property type="entry name" value="Galactose-binding domain-like"/>
    <property type="match status" value="1"/>
</dbReference>
<dbReference type="SUPFAM" id="SSF49265">
    <property type="entry name" value="Fibronectin type III"/>
    <property type="match status" value="1"/>
</dbReference>
<dbReference type="InterPro" id="IPR003961">
    <property type="entry name" value="FN3_dom"/>
</dbReference>
<feature type="signal peptide" evidence="3">
    <location>
        <begin position="1"/>
        <end position="18"/>
    </location>
</feature>
<dbReference type="Pfam" id="PF18962">
    <property type="entry name" value="Por_Secre_tail"/>
    <property type="match status" value="1"/>
</dbReference>
<keyword evidence="2" id="KW-0378">Hydrolase</keyword>
<evidence type="ECO:0000259" key="4">
    <source>
        <dbReference type="SMART" id="SM00060"/>
    </source>
</evidence>
<dbReference type="InterPro" id="IPR021655">
    <property type="entry name" value="Put_metal-bd"/>
</dbReference>
<dbReference type="Proteomes" id="UP000830583">
    <property type="component" value="Chromosome"/>
</dbReference>
<feature type="chain" id="PRO_5045621731" evidence="3">
    <location>
        <begin position="19"/>
        <end position="1219"/>
    </location>
</feature>
<name>A0ABY4KEB3_9FLAO</name>
<gene>
    <name evidence="5" type="ORF">M0M57_10585</name>
</gene>
<organism evidence="5 6">
    <name type="scientific">Flavobacterium azooxidireducens</name>
    <dbReference type="NCBI Taxonomy" id="1871076"/>
    <lineage>
        <taxon>Bacteria</taxon>
        <taxon>Pseudomonadati</taxon>
        <taxon>Bacteroidota</taxon>
        <taxon>Flavobacteriia</taxon>
        <taxon>Flavobacteriales</taxon>
        <taxon>Flavobacteriaceae</taxon>
        <taxon>Flavobacterium</taxon>
    </lineage>
</organism>
<dbReference type="InterPro" id="IPR003305">
    <property type="entry name" value="CenC_carb-bd"/>
</dbReference>
<evidence type="ECO:0000256" key="1">
    <source>
        <dbReference type="ARBA" id="ARBA00022729"/>
    </source>
</evidence>
<dbReference type="Pfam" id="PF11617">
    <property type="entry name" value="Cu-binding_MopE"/>
    <property type="match status" value="1"/>
</dbReference>
<keyword evidence="1 3" id="KW-0732">Signal</keyword>
<feature type="domain" description="Fibronectin type-III" evidence="4">
    <location>
        <begin position="276"/>
        <end position="368"/>
    </location>
</feature>
<dbReference type="RefSeq" id="WP_248432996.1">
    <property type="nucleotide sequence ID" value="NZ_CP096205.1"/>
</dbReference>
<evidence type="ECO:0000313" key="5">
    <source>
        <dbReference type="EMBL" id="UPQ78068.1"/>
    </source>
</evidence>
<evidence type="ECO:0000256" key="2">
    <source>
        <dbReference type="ARBA" id="ARBA00022801"/>
    </source>
</evidence>
<dbReference type="Pfam" id="PF02018">
    <property type="entry name" value="CBM_4_9"/>
    <property type="match status" value="1"/>
</dbReference>
<protein>
    <submittedName>
        <fullName evidence="5">Carbohydrate binding domain-containing protein</fullName>
    </submittedName>
</protein>
<evidence type="ECO:0000256" key="3">
    <source>
        <dbReference type="SAM" id="SignalP"/>
    </source>
</evidence>
<evidence type="ECO:0000313" key="6">
    <source>
        <dbReference type="Proteomes" id="UP000830583"/>
    </source>
</evidence>
<sequence>MKKITLLIMLFLSMIGISQNLLTNGDFENGTTGWVFGPPGVVSSGEAFYSTANAEGNPWDTELKQTNLSFTGAASYTLTFKARAAANRTISVNIQNTNIWNDQFRNNAVALTTTMTTYSYTFNATSTNNNAQLNFHMANMGVNTTAAVYIDDVELVLNEGGGGDTPPAQPVGFVAHTPTSSSVFMAVGPNNVGGEIEYRLFYSPTATAPANPLNATPYIFGSTPGDGNGFSAFGFTLSGLDSATNYTFWLYQYNSTTGLYSAPNSATATTLSGNLLPQPVGFVAINPTASSILLAVGPNNTGGNIVYKLFYSPTATAPANPLTATEYTFGTTPGDGNGTAAFGFNLGGLNSQTNYTFWLYQYNTVTQAYSIPASSTNTTLFAPAPLVPPTTNAPVPTRNSANVVSIYSDSYSDIATNYDPGWGQSGHTLVNTAFEAVSGSGNSILHYPNFNYQGTEVTASNLSSMEFLHVDLWTNAATSNAIIQVSPINAGSGPAEVLVTINHVQGQWVSVDIPKSAFAGMTWDNVVQMKFAANGPGSTTPIDIYLDNVYFWNNPGVSTDATLSDLQVDFVPIDGFNSSQLTYTYNIPFGTTEIPQITSATPNSGAASAVITQATTLPGSATVVVTAEDDSVQQTYTVNFSFPPPPAQPVGLVAMNPTASSAFLAVGPNNVDGTIVYRLFYSPTATAPANPTTASEYNFGDTPGDGGGVSAFGFNIPGLTSSTNYTFWLYQFNTQTNQFSSPANASLTTLCMPLDWYLDADGDGFGVDSTLVSNCNSPGATYVLVGGDCNDADDTIYPGATEICYDGILQNCNGDLNDGCPVVLTQIRPYFCGTTLQFVNSSILANTPTGLPNGATITGYRYEITNLSTTAVREVEKTIAMIRINETDMAGFNTAYSIRAMVRINNEWQDYGTACTILTPAIPTTAVSTVCGQVLPSLQSTIYATTVVSSTGYEFEVSRMEGGVAVETTTIERSVNNFKLTLLSGIQYVYASEYQVRVRVKANVNGIEDWSNYGAICSVYTPEAPEAAIDGCGGEEGIAPAALNTPIYATPLTGATQYRFTLSDGVSYNQVYTTSARFFRLSNFNALQTLTPGGNYSVTVEVEIYGYFYPGKDCNILVPGGGLRSNLVKTEETINLPTDFKVVAYPNPFANSFAVDVRTSNTEKVSLTVYDMAGRLLEVKEVNASEVTNYQFGDRYPSGVYNMIVTQGEETRTVRVVKQ</sequence>